<name>A0A6N2SFB3_9FIRM</name>
<accession>A0A6N2SFB3</accession>
<dbReference type="InterPro" id="IPR029063">
    <property type="entry name" value="SAM-dependent_MTases_sf"/>
</dbReference>
<dbReference type="Pfam" id="PF03602">
    <property type="entry name" value="Cons_hypoth95"/>
    <property type="match status" value="1"/>
</dbReference>
<dbReference type="InterPro" id="IPR004398">
    <property type="entry name" value="RNA_MeTrfase_RsmD"/>
</dbReference>
<dbReference type="EMBL" id="CACRST010000010">
    <property type="protein sequence ID" value="VYS90330.1"/>
    <property type="molecule type" value="Genomic_DNA"/>
</dbReference>
<dbReference type="CDD" id="cd02440">
    <property type="entry name" value="AdoMet_MTases"/>
    <property type="match status" value="1"/>
</dbReference>
<dbReference type="PANTHER" id="PTHR43542:SF1">
    <property type="entry name" value="METHYLTRANSFERASE"/>
    <property type="match status" value="1"/>
</dbReference>
<dbReference type="AlphaFoldDB" id="A0A6N2SFB3"/>
<protein>
    <submittedName>
        <fullName evidence="3">Ribosomal RNA small subunit methyltransferase D</fullName>
        <ecNumber evidence="3">2.1.1.171</ecNumber>
    </submittedName>
</protein>
<dbReference type="Gene3D" id="3.40.50.150">
    <property type="entry name" value="Vaccinia Virus protein VP39"/>
    <property type="match status" value="1"/>
</dbReference>
<dbReference type="InterPro" id="IPR002052">
    <property type="entry name" value="DNA_methylase_N6_adenine_CS"/>
</dbReference>
<dbReference type="PROSITE" id="PS00092">
    <property type="entry name" value="N6_MTASE"/>
    <property type="match status" value="1"/>
</dbReference>
<dbReference type="RefSeq" id="WP_156353399.1">
    <property type="nucleotide sequence ID" value="NZ_CACRST010000010.1"/>
</dbReference>
<sequence>MRVIAGKARRLPLKTVPGSDTRPTTDRIKETLFNILQPVIPDCRFLDLFSGSGAIGIEALSRGAETAVFVEKNPKACACIRDNLAFTKLAEDGKLLAMDALQALRSLEGAPSFDCIFMDPPYEQGLERQVLEYLQNSSLADEDSLIIVEADLCTDFSYAEELGYVISRSKEYKTNKHIFLHKRK</sequence>
<evidence type="ECO:0000256" key="2">
    <source>
        <dbReference type="ARBA" id="ARBA00022679"/>
    </source>
</evidence>
<dbReference type="EC" id="2.1.1.171" evidence="3"/>
<dbReference type="GO" id="GO:0052913">
    <property type="term" value="F:16S rRNA (guanine(966)-N(2))-methyltransferase activity"/>
    <property type="evidence" value="ECO:0007669"/>
    <property type="project" value="UniProtKB-EC"/>
</dbReference>
<proteinExistence type="predicted"/>
<dbReference type="NCBIfam" id="TIGR00095">
    <property type="entry name" value="16S rRNA (guanine(966)-N(2))-methyltransferase RsmD"/>
    <property type="match status" value="1"/>
</dbReference>
<reference evidence="3" key="1">
    <citation type="submission" date="2019-11" db="EMBL/GenBank/DDBJ databases">
        <authorList>
            <person name="Feng L."/>
        </authorList>
    </citation>
    <scope>NUCLEOTIDE SEQUENCE</scope>
    <source>
        <strain evidence="3">BgluceraseaLFYP119</strain>
    </source>
</reference>
<keyword evidence="2 3" id="KW-0808">Transferase</keyword>
<gene>
    <name evidence="3" type="primary">rsmD</name>
    <name evidence="3" type="ORF">BGLFYP119_01045</name>
</gene>
<dbReference type="PANTHER" id="PTHR43542">
    <property type="entry name" value="METHYLTRANSFERASE"/>
    <property type="match status" value="1"/>
</dbReference>
<dbReference type="PIRSF" id="PIRSF004553">
    <property type="entry name" value="CHP00095"/>
    <property type="match status" value="1"/>
</dbReference>
<evidence type="ECO:0000313" key="3">
    <source>
        <dbReference type="EMBL" id="VYS90330.1"/>
    </source>
</evidence>
<evidence type="ECO:0000256" key="1">
    <source>
        <dbReference type="ARBA" id="ARBA00022603"/>
    </source>
</evidence>
<dbReference type="SUPFAM" id="SSF53335">
    <property type="entry name" value="S-adenosyl-L-methionine-dependent methyltransferases"/>
    <property type="match status" value="1"/>
</dbReference>
<organism evidence="3">
    <name type="scientific">Blautia glucerasea</name>
    <dbReference type="NCBI Taxonomy" id="536633"/>
    <lineage>
        <taxon>Bacteria</taxon>
        <taxon>Bacillati</taxon>
        <taxon>Bacillota</taxon>
        <taxon>Clostridia</taxon>
        <taxon>Lachnospirales</taxon>
        <taxon>Lachnospiraceae</taxon>
        <taxon>Blautia</taxon>
    </lineage>
</organism>
<keyword evidence="1 3" id="KW-0489">Methyltransferase</keyword>
<dbReference type="GO" id="GO:0003676">
    <property type="term" value="F:nucleic acid binding"/>
    <property type="evidence" value="ECO:0007669"/>
    <property type="project" value="InterPro"/>
</dbReference>